<keyword evidence="8" id="KW-0067">ATP-binding</keyword>
<evidence type="ECO:0000313" key="15">
    <source>
        <dbReference type="EMBL" id="CAF9915103.1"/>
    </source>
</evidence>
<dbReference type="Gene3D" id="1.10.8.10">
    <property type="entry name" value="DNA helicase RuvA subunit, C-terminal domain"/>
    <property type="match status" value="1"/>
</dbReference>
<dbReference type="Pfam" id="PF16579">
    <property type="entry name" value="AdenylateSensor"/>
    <property type="match status" value="2"/>
</dbReference>
<comment type="catalytic activity">
    <reaction evidence="12">
        <text>L-seryl-[protein] + ATP = O-phospho-L-seryl-[protein] + ADP + H(+)</text>
        <dbReference type="Rhea" id="RHEA:17989"/>
        <dbReference type="Rhea" id="RHEA-COMP:9863"/>
        <dbReference type="Rhea" id="RHEA-COMP:11604"/>
        <dbReference type="ChEBI" id="CHEBI:15378"/>
        <dbReference type="ChEBI" id="CHEBI:29999"/>
        <dbReference type="ChEBI" id="CHEBI:30616"/>
        <dbReference type="ChEBI" id="CHEBI:83421"/>
        <dbReference type="ChEBI" id="CHEBI:456216"/>
        <dbReference type="EC" id="2.7.11.1"/>
    </reaction>
</comment>
<dbReference type="InterPro" id="IPR000719">
    <property type="entry name" value="Prot_kinase_dom"/>
</dbReference>
<feature type="compositionally biased region" description="Basic and acidic residues" evidence="13">
    <location>
        <begin position="641"/>
        <end position="670"/>
    </location>
</feature>
<evidence type="ECO:0000256" key="7">
    <source>
        <dbReference type="ARBA" id="ARBA00022777"/>
    </source>
</evidence>
<dbReference type="CDD" id="cd14334">
    <property type="entry name" value="UBA_SNF1_fungi"/>
    <property type="match status" value="1"/>
</dbReference>
<keyword evidence="4" id="KW-0723">Serine/threonine-protein kinase</keyword>
<gene>
    <name evidence="15" type="primary">SNF1</name>
    <name evidence="15" type="ORF">HETSPECPRED_002300</name>
</gene>
<evidence type="ECO:0000256" key="6">
    <source>
        <dbReference type="ARBA" id="ARBA00022741"/>
    </source>
</evidence>
<dbReference type="InterPro" id="IPR008271">
    <property type="entry name" value="Ser/Thr_kinase_AS"/>
</dbReference>
<dbReference type="FunFam" id="1.10.8.10:FF:000069">
    <property type="entry name" value="Non-specific serine/threonine protein kinase"/>
    <property type="match status" value="1"/>
</dbReference>
<feature type="compositionally biased region" description="Low complexity" evidence="13">
    <location>
        <begin position="743"/>
        <end position="753"/>
    </location>
</feature>
<dbReference type="AlphaFoldDB" id="A0A8H3F3P9"/>
<evidence type="ECO:0000256" key="12">
    <source>
        <dbReference type="ARBA" id="ARBA00048679"/>
    </source>
</evidence>
<evidence type="ECO:0000256" key="13">
    <source>
        <dbReference type="SAM" id="MobiDB-lite"/>
    </source>
</evidence>
<dbReference type="Pfam" id="PF00069">
    <property type="entry name" value="Pkinase"/>
    <property type="match status" value="1"/>
</dbReference>
<dbReference type="Gene3D" id="1.10.510.10">
    <property type="entry name" value="Transferase(Phosphotransferase) domain 1"/>
    <property type="match status" value="1"/>
</dbReference>
<dbReference type="PROSITE" id="PS50011">
    <property type="entry name" value="PROTEIN_KINASE_DOM"/>
    <property type="match status" value="1"/>
</dbReference>
<dbReference type="FunFam" id="1.10.510.10:FF:000407">
    <property type="entry name" value="Non-specific serine/threonine protein kinase"/>
    <property type="match status" value="1"/>
</dbReference>
<keyword evidence="9" id="KW-0539">Nucleus</keyword>
<dbReference type="Gene3D" id="3.30.310.80">
    <property type="entry name" value="Kinase associated domain 1, KA1"/>
    <property type="match status" value="2"/>
</dbReference>
<dbReference type="InterPro" id="IPR032270">
    <property type="entry name" value="AMPK_C"/>
</dbReference>
<comment type="caution">
    <text evidence="15">The sequence shown here is derived from an EMBL/GenBank/DDBJ whole genome shotgun (WGS) entry which is preliminary data.</text>
</comment>
<comment type="catalytic activity">
    <reaction evidence="11">
        <text>L-threonyl-[protein] + ATP = O-phospho-L-threonyl-[protein] + ADP + H(+)</text>
        <dbReference type="Rhea" id="RHEA:46608"/>
        <dbReference type="Rhea" id="RHEA-COMP:11060"/>
        <dbReference type="Rhea" id="RHEA-COMP:11605"/>
        <dbReference type="ChEBI" id="CHEBI:15378"/>
        <dbReference type="ChEBI" id="CHEBI:30013"/>
        <dbReference type="ChEBI" id="CHEBI:30616"/>
        <dbReference type="ChEBI" id="CHEBI:61977"/>
        <dbReference type="ChEBI" id="CHEBI:456216"/>
        <dbReference type="EC" id="2.7.11.1"/>
    </reaction>
</comment>
<dbReference type="PANTHER" id="PTHR24346:SF110">
    <property type="entry name" value="NON-SPECIFIC SERINE_THREONINE PROTEIN KINASE"/>
    <property type="match status" value="1"/>
</dbReference>
<organism evidence="15 16">
    <name type="scientific">Heterodermia speciosa</name>
    <dbReference type="NCBI Taxonomy" id="116794"/>
    <lineage>
        <taxon>Eukaryota</taxon>
        <taxon>Fungi</taxon>
        <taxon>Dikarya</taxon>
        <taxon>Ascomycota</taxon>
        <taxon>Pezizomycotina</taxon>
        <taxon>Lecanoromycetes</taxon>
        <taxon>OSLEUM clade</taxon>
        <taxon>Lecanoromycetidae</taxon>
        <taxon>Caliciales</taxon>
        <taxon>Physciaceae</taxon>
        <taxon>Heterodermia</taxon>
    </lineage>
</organism>
<evidence type="ECO:0000256" key="2">
    <source>
        <dbReference type="ARBA" id="ARBA00006234"/>
    </source>
</evidence>
<dbReference type="OrthoDB" id="193931at2759"/>
<dbReference type="SUPFAM" id="SSF56112">
    <property type="entry name" value="Protein kinase-like (PK-like)"/>
    <property type="match status" value="1"/>
</dbReference>
<dbReference type="Proteomes" id="UP000664521">
    <property type="component" value="Unassembled WGS sequence"/>
</dbReference>
<dbReference type="SMART" id="SM00220">
    <property type="entry name" value="S_TKc"/>
    <property type="match status" value="1"/>
</dbReference>
<dbReference type="GO" id="GO:0035556">
    <property type="term" value="P:intracellular signal transduction"/>
    <property type="evidence" value="ECO:0007669"/>
    <property type="project" value="TreeGrafter"/>
</dbReference>
<accession>A0A8H3F3P9</accession>
<evidence type="ECO:0000313" key="16">
    <source>
        <dbReference type="Proteomes" id="UP000664521"/>
    </source>
</evidence>
<feature type="region of interest" description="Disordered" evidence="13">
    <location>
        <begin position="626"/>
        <end position="694"/>
    </location>
</feature>
<dbReference type="EMBL" id="CAJPDS010000015">
    <property type="protein sequence ID" value="CAF9915103.1"/>
    <property type="molecule type" value="Genomic_DNA"/>
</dbReference>
<evidence type="ECO:0000256" key="8">
    <source>
        <dbReference type="ARBA" id="ARBA00022840"/>
    </source>
</evidence>
<dbReference type="InterPro" id="IPR011009">
    <property type="entry name" value="Kinase-like_dom_sf"/>
</dbReference>
<evidence type="ECO:0000256" key="4">
    <source>
        <dbReference type="ARBA" id="ARBA00022527"/>
    </source>
</evidence>
<keyword evidence="16" id="KW-1185">Reference proteome</keyword>
<dbReference type="GO" id="GO:0005737">
    <property type="term" value="C:cytoplasm"/>
    <property type="evidence" value="ECO:0007669"/>
    <property type="project" value="TreeGrafter"/>
</dbReference>
<evidence type="ECO:0000259" key="14">
    <source>
        <dbReference type="PROSITE" id="PS50011"/>
    </source>
</evidence>
<protein>
    <recommendedName>
        <fullName evidence="3">non-specific serine/threonine protein kinase</fullName>
        <ecNumber evidence="3">2.7.11.1</ecNumber>
    </recommendedName>
</protein>
<evidence type="ECO:0000256" key="1">
    <source>
        <dbReference type="ARBA" id="ARBA00004123"/>
    </source>
</evidence>
<keyword evidence="10" id="KW-0119">Carbohydrate metabolism</keyword>
<name>A0A8H3F3P9_9LECA</name>
<dbReference type="GO" id="GO:0004674">
    <property type="term" value="F:protein serine/threonine kinase activity"/>
    <property type="evidence" value="ECO:0007669"/>
    <property type="project" value="UniProtKB-KW"/>
</dbReference>
<feature type="domain" description="Protein kinase" evidence="14">
    <location>
        <begin position="57"/>
        <end position="292"/>
    </location>
</feature>
<evidence type="ECO:0000256" key="11">
    <source>
        <dbReference type="ARBA" id="ARBA00047899"/>
    </source>
</evidence>
<comment type="subcellular location">
    <subcellularLocation>
        <location evidence="1">Nucleus</location>
    </subcellularLocation>
</comment>
<evidence type="ECO:0000256" key="5">
    <source>
        <dbReference type="ARBA" id="ARBA00022679"/>
    </source>
</evidence>
<dbReference type="GO" id="GO:0005524">
    <property type="term" value="F:ATP binding"/>
    <property type="evidence" value="ECO:0007669"/>
    <property type="project" value="UniProtKB-KW"/>
</dbReference>
<evidence type="ECO:0000256" key="3">
    <source>
        <dbReference type="ARBA" id="ARBA00012513"/>
    </source>
</evidence>
<dbReference type="Pfam" id="PF08587">
    <property type="entry name" value="UBA_2"/>
    <property type="match status" value="1"/>
</dbReference>
<dbReference type="EC" id="2.7.11.1" evidence="3"/>
<feature type="region of interest" description="Disordered" evidence="13">
    <location>
        <begin position="719"/>
        <end position="753"/>
    </location>
</feature>
<evidence type="ECO:0000256" key="9">
    <source>
        <dbReference type="ARBA" id="ARBA00023242"/>
    </source>
</evidence>
<reference evidence="15" key="1">
    <citation type="submission" date="2021-03" db="EMBL/GenBank/DDBJ databases">
        <authorList>
            <person name="Tagirdzhanova G."/>
        </authorList>
    </citation>
    <scope>NUCLEOTIDE SEQUENCE</scope>
</reference>
<dbReference type="InterPro" id="IPR013896">
    <property type="entry name" value="SNF1_UBA"/>
</dbReference>
<keyword evidence="5" id="KW-0808">Transferase</keyword>
<comment type="similarity">
    <text evidence="2">Belongs to the protein kinase superfamily. CAMK Ser/Thr protein kinase family. SNF1 subfamily.</text>
</comment>
<dbReference type="Gene3D" id="3.30.200.20">
    <property type="entry name" value="Phosphorylase Kinase, domain 1"/>
    <property type="match status" value="1"/>
</dbReference>
<feature type="region of interest" description="Disordered" evidence="13">
    <location>
        <begin position="1"/>
        <end position="51"/>
    </location>
</feature>
<feature type="compositionally biased region" description="Acidic residues" evidence="13">
    <location>
        <begin position="1"/>
        <end position="10"/>
    </location>
</feature>
<proteinExistence type="inferred from homology"/>
<dbReference type="InterPro" id="IPR028375">
    <property type="entry name" value="KA1/Ssp2_C"/>
</dbReference>
<dbReference type="PANTHER" id="PTHR24346">
    <property type="entry name" value="MAP/MICROTUBULE AFFINITY-REGULATING KINASE"/>
    <property type="match status" value="1"/>
</dbReference>
<dbReference type="PROSITE" id="PS00108">
    <property type="entry name" value="PROTEIN_KINASE_ST"/>
    <property type="match status" value="1"/>
</dbReference>
<sequence>MTSQFDDEELSMSLSSSVDRRIQKPEPPAQARDERRSDSTASELPAGSRTGQRIGQYAVKTTLGEGSFGKVKLAVHRVSGQEGELSERYNIYNFSGIHILSNCKYTVITTPADIIMVLEFAGGELFNYLVDHGKMPESKARRFFQQIVSAVEYCHRHKIVHRDLKPENLLLDSDLNVKIADFGLSNIMTDGNFLKTSCGSPNYAAPEVISGKLYAGPEVDVWSCGVILYVLLVGRLPFDDEFIPALFKKINAGNYHMPSYLSSGARHIIHKMLRVNPMQRLTIQDIRQDPWFNENLEPYLKQPIEEFFDTGVDPNKAIDPRMLAPGKPPAVQEQIHESVVGKLGKTMGYGKDDVQDALKKDEPNAIKDAYLIVRENQVMKTNPNLTTAKNVQPFLATSPPPAWEMPPTPQLGASLIGEAAHNHVETLSAARQAQQQPSPAEFRTAASQAMATEVEQPVEVQQSGISVLISSLPAVHYLIMEARKKDRARQLEERLRPQHEELGDPMEPHETEHFSRLSLQAKHKEVSPEERERADRLTRSNISRSTVNLHTFVSDYKAVEHDSPTQPAKSKPKTTKWQFGIRSRNQPLDAMGCIYKALKAQGATWECPPPAGESKEEEHEGPYSVNIAGATHIPGPGLSESPEKEKRHFTDRYERPTDGGSDHEANEKNESPMNRKRPSDIDDSGDDIRDINDIPPGYFPKDPWKIHVRWLKEGMYPPGTLHPHSAHSSRIDLNDDTPRRRGSIIGSLGSAAGSATSVGASLATSQLVTGPDSACFVYMDVQLYQVEAGCYLVDFKCAGYEGVVEGINPYTGKQELIGNGHRVLDKDVTSPQPFLDLTNQLVIHLARG</sequence>
<feature type="compositionally biased region" description="Basic and acidic residues" evidence="13">
    <location>
        <begin position="729"/>
        <end position="739"/>
    </location>
</feature>
<keyword evidence="7 15" id="KW-0418">Kinase</keyword>
<dbReference type="SUPFAM" id="SSF103243">
    <property type="entry name" value="KA1-like"/>
    <property type="match status" value="1"/>
</dbReference>
<keyword evidence="6" id="KW-0547">Nucleotide-binding</keyword>
<dbReference type="GO" id="GO:0005634">
    <property type="term" value="C:nucleus"/>
    <property type="evidence" value="ECO:0007669"/>
    <property type="project" value="UniProtKB-SubCell"/>
</dbReference>
<evidence type="ECO:0000256" key="10">
    <source>
        <dbReference type="ARBA" id="ARBA00023277"/>
    </source>
</evidence>